<reference evidence="1 2" key="1">
    <citation type="journal article" date="2019" name="G3 (Bethesda)">
        <title>Sequencing of a Wild Apple (Malus baccata) Genome Unravels the Differences Between Cultivated and Wild Apple Species Regarding Disease Resistance and Cold Tolerance.</title>
        <authorList>
            <person name="Chen X."/>
        </authorList>
    </citation>
    <scope>NUCLEOTIDE SEQUENCE [LARGE SCALE GENOMIC DNA]</scope>
    <source>
        <strain evidence="2">cv. Shandingzi</strain>
        <tissue evidence="1">Leaves</tissue>
    </source>
</reference>
<dbReference type="AlphaFoldDB" id="A0A540KS63"/>
<accession>A0A540KS63</accession>
<evidence type="ECO:0000313" key="2">
    <source>
        <dbReference type="Proteomes" id="UP000315295"/>
    </source>
</evidence>
<evidence type="ECO:0000313" key="1">
    <source>
        <dbReference type="EMBL" id="TQD77061.1"/>
    </source>
</evidence>
<name>A0A540KS63_MALBA</name>
<keyword evidence="2" id="KW-1185">Reference proteome</keyword>
<dbReference type="EMBL" id="VIEB01000986">
    <property type="protein sequence ID" value="TQD77061.1"/>
    <property type="molecule type" value="Genomic_DNA"/>
</dbReference>
<protein>
    <submittedName>
        <fullName evidence="1">Uncharacterized protein</fullName>
    </submittedName>
</protein>
<organism evidence="1 2">
    <name type="scientific">Malus baccata</name>
    <name type="common">Siberian crab apple</name>
    <name type="synonym">Pyrus baccata</name>
    <dbReference type="NCBI Taxonomy" id="106549"/>
    <lineage>
        <taxon>Eukaryota</taxon>
        <taxon>Viridiplantae</taxon>
        <taxon>Streptophyta</taxon>
        <taxon>Embryophyta</taxon>
        <taxon>Tracheophyta</taxon>
        <taxon>Spermatophyta</taxon>
        <taxon>Magnoliopsida</taxon>
        <taxon>eudicotyledons</taxon>
        <taxon>Gunneridae</taxon>
        <taxon>Pentapetalae</taxon>
        <taxon>rosids</taxon>
        <taxon>fabids</taxon>
        <taxon>Rosales</taxon>
        <taxon>Rosaceae</taxon>
        <taxon>Amygdaloideae</taxon>
        <taxon>Maleae</taxon>
        <taxon>Malus</taxon>
    </lineage>
</organism>
<gene>
    <name evidence="1" type="ORF">C1H46_037388</name>
</gene>
<sequence length="162" mass="18145">MVLYIKKTAFPLRIRSEKRLRSVLSEVHEFVKAIIREKKRDLSKAKAFESVDLLPGFLSSGRIDKKNHEVEFLEVEGLVVKKFMGFWVSGDEDLEALVEKEPVDDISSDAVADDVGGFEEEEMGVLGVEVGGGGESSTYDNNRGLGVWQEWGFWGVDSCLEK</sequence>
<dbReference type="Proteomes" id="UP000315295">
    <property type="component" value="Unassembled WGS sequence"/>
</dbReference>
<comment type="caution">
    <text evidence="1">The sequence shown here is derived from an EMBL/GenBank/DDBJ whole genome shotgun (WGS) entry which is preliminary data.</text>
</comment>
<proteinExistence type="predicted"/>